<reference evidence="2" key="1">
    <citation type="journal article" date="2018" name="Nat. Plants">
        <title>Whole-genome landscape of Medicago truncatula symbiotic genes.</title>
        <authorList>
            <person name="Pecrix Y."/>
            <person name="Staton S.E."/>
            <person name="Sallet E."/>
            <person name="Lelandais-Briere C."/>
            <person name="Moreau S."/>
            <person name="Carrere S."/>
            <person name="Blein T."/>
            <person name="Jardinaud M.F."/>
            <person name="Latrasse D."/>
            <person name="Zouine M."/>
            <person name="Zahm M."/>
            <person name="Kreplak J."/>
            <person name="Mayjonade B."/>
            <person name="Satge C."/>
            <person name="Perez M."/>
            <person name="Cauet S."/>
            <person name="Marande W."/>
            <person name="Chantry-Darmon C."/>
            <person name="Lopez-Roques C."/>
            <person name="Bouchez O."/>
            <person name="Berard A."/>
            <person name="Debelle F."/>
            <person name="Munos S."/>
            <person name="Bendahmane A."/>
            <person name="Berges H."/>
            <person name="Niebel A."/>
            <person name="Buitink J."/>
            <person name="Frugier F."/>
            <person name="Benhamed M."/>
            <person name="Crespi M."/>
            <person name="Gouzy J."/>
            <person name="Gamas P."/>
        </authorList>
    </citation>
    <scope>NUCLEOTIDE SEQUENCE [LARGE SCALE GENOMIC DNA]</scope>
    <source>
        <strain evidence="2">cv. Jemalong A17</strain>
    </source>
</reference>
<evidence type="ECO:0000313" key="1">
    <source>
        <dbReference type="EMBL" id="RHN38809.1"/>
    </source>
</evidence>
<protein>
    <recommendedName>
        <fullName evidence="3">Transmembrane protein</fullName>
    </recommendedName>
</protein>
<accession>A0A396GAP1</accession>
<comment type="caution">
    <text evidence="1">The sequence shown here is derived from an EMBL/GenBank/DDBJ whole genome shotgun (WGS) entry which is preliminary data.</text>
</comment>
<name>A0A396GAP1_MEDTR</name>
<dbReference type="AlphaFoldDB" id="A0A396GAP1"/>
<organism evidence="1 2">
    <name type="scientific">Medicago truncatula</name>
    <name type="common">Barrel medic</name>
    <name type="synonym">Medicago tribuloides</name>
    <dbReference type="NCBI Taxonomy" id="3880"/>
    <lineage>
        <taxon>Eukaryota</taxon>
        <taxon>Viridiplantae</taxon>
        <taxon>Streptophyta</taxon>
        <taxon>Embryophyta</taxon>
        <taxon>Tracheophyta</taxon>
        <taxon>Spermatophyta</taxon>
        <taxon>Magnoliopsida</taxon>
        <taxon>eudicotyledons</taxon>
        <taxon>Gunneridae</taxon>
        <taxon>Pentapetalae</taxon>
        <taxon>rosids</taxon>
        <taxon>fabids</taxon>
        <taxon>Fabales</taxon>
        <taxon>Fabaceae</taxon>
        <taxon>Papilionoideae</taxon>
        <taxon>50 kb inversion clade</taxon>
        <taxon>NPAAA clade</taxon>
        <taxon>Hologalegina</taxon>
        <taxon>IRL clade</taxon>
        <taxon>Trifolieae</taxon>
        <taxon>Medicago</taxon>
    </lineage>
</organism>
<gene>
    <name evidence="1" type="ORF">MtrunA17_Chr8g0337171</name>
</gene>
<dbReference type="Gramene" id="rna44777">
    <property type="protein sequence ID" value="RHN38809.1"/>
    <property type="gene ID" value="gene44777"/>
</dbReference>
<sequence>MSYTITTFSTTASYYYFNIKNYIRMHYLYEHFTSSSGGALHELWPTRKN</sequence>
<evidence type="ECO:0000313" key="2">
    <source>
        <dbReference type="Proteomes" id="UP000265566"/>
    </source>
</evidence>
<proteinExistence type="predicted"/>
<evidence type="ECO:0008006" key="3">
    <source>
        <dbReference type="Google" id="ProtNLM"/>
    </source>
</evidence>
<dbReference type="Proteomes" id="UP000265566">
    <property type="component" value="Chromosome 8"/>
</dbReference>
<dbReference type="EMBL" id="PSQE01000008">
    <property type="protein sequence ID" value="RHN38809.1"/>
    <property type="molecule type" value="Genomic_DNA"/>
</dbReference>